<dbReference type="InterPro" id="IPR056884">
    <property type="entry name" value="NPHP3-like_N"/>
</dbReference>
<feature type="region of interest" description="Disordered" evidence="3">
    <location>
        <begin position="755"/>
        <end position="827"/>
    </location>
</feature>
<evidence type="ECO:0000259" key="4">
    <source>
        <dbReference type="PROSITE" id="PS50188"/>
    </source>
</evidence>
<feature type="region of interest" description="Disordered" evidence="3">
    <location>
        <begin position="964"/>
        <end position="1030"/>
    </location>
</feature>
<feature type="region of interest" description="Disordered" evidence="3">
    <location>
        <begin position="482"/>
        <end position="510"/>
    </location>
</feature>
<dbReference type="InterPro" id="IPR001870">
    <property type="entry name" value="B30.2/SPRY"/>
</dbReference>
<feature type="compositionally biased region" description="Basic and acidic residues" evidence="3">
    <location>
        <begin position="755"/>
        <end position="772"/>
    </location>
</feature>
<dbReference type="PANTHER" id="PTHR10039:SF17">
    <property type="entry name" value="FUNGAL STAND N-TERMINAL GOODBYE DOMAIN-CONTAINING PROTEIN-RELATED"/>
    <property type="match status" value="1"/>
</dbReference>
<feature type="compositionally biased region" description="Acidic residues" evidence="3">
    <location>
        <begin position="774"/>
        <end position="783"/>
    </location>
</feature>
<dbReference type="Pfam" id="PF24883">
    <property type="entry name" value="NPHP3_N"/>
    <property type="match status" value="1"/>
</dbReference>
<name>A0AAV9V189_9PEZI</name>
<dbReference type="Gene3D" id="1.25.40.20">
    <property type="entry name" value="Ankyrin repeat-containing domain"/>
    <property type="match status" value="3"/>
</dbReference>
<dbReference type="SMART" id="SM00248">
    <property type="entry name" value="ANK"/>
    <property type="match status" value="10"/>
</dbReference>
<dbReference type="InterPro" id="IPR003877">
    <property type="entry name" value="SPRY_dom"/>
</dbReference>
<dbReference type="Gene3D" id="2.60.120.920">
    <property type="match status" value="1"/>
</dbReference>
<feature type="compositionally biased region" description="Basic and acidic residues" evidence="3">
    <location>
        <begin position="484"/>
        <end position="503"/>
    </location>
</feature>
<dbReference type="Pfam" id="PF00622">
    <property type="entry name" value="SPRY"/>
    <property type="match status" value="1"/>
</dbReference>
<dbReference type="InterPro" id="IPR044736">
    <property type="entry name" value="Gid1/RanBPM/SPLA_SPRY"/>
</dbReference>
<dbReference type="Proteomes" id="UP001373714">
    <property type="component" value="Unassembled WGS sequence"/>
</dbReference>
<evidence type="ECO:0000313" key="6">
    <source>
        <dbReference type="Proteomes" id="UP001373714"/>
    </source>
</evidence>
<reference evidence="5 6" key="1">
    <citation type="submission" date="2019-10" db="EMBL/GenBank/DDBJ databases">
        <authorList>
            <person name="Palmer J.M."/>
        </authorList>
    </citation>
    <scope>NUCLEOTIDE SEQUENCE [LARGE SCALE GENOMIC DNA]</scope>
    <source>
        <strain evidence="5 6">TWF730</strain>
    </source>
</reference>
<keyword evidence="1" id="KW-0677">Repeat</keyword>
<feature type="repeat" description="ANK" evidence="2">
    <location>
        <begin position="1460"/>
        <end position="1492"/>
    </location>
</feature>
<dbReference type="InterPro" id="IPR013320">
    <property type="entry name" value="ConA-like_dom_sf"/>
</dbReference>
<dbReference type="CDD" id="cd12885">
    <property type="entry name" value="SPRY_RanBP_like"/>
    <property type="match status" value="1"/>
</dbReference>
<keyword evidence="6" id="KW-1185">Reference proteome</keyword>
<dbReference type="InterPro" id="IPR036770">
    <property type="entry name" value="Ankyrin_rpt-contain_sf"/>
</dbReference>
<dbReference type="PROSITE" id="PS50088">
    <property type="entry name" value="ANK_REPEAT"/>
    <property type="match status" value="2"/>
</dbReference>
<feature type="compositionally biased region" description="Basic and acidic residues" evidence="3">
    <location>
        <begin position="1004"/>
        <end position="1017"/>
    </location>
</feature>
<dbReference type="Pfam" id="PF12796">
    <property type="entry name" value="Ank_2"/>
    <property type="match status" value="1"/>
</dbReference>
<feature type="domain" description="B30.2/SPRY" evidence="4">
    <location>
        <begin position="1590"/>
        <end position="1814"/>
    </location>
</feature>
<feature type="compositionally biased region" description="Basic and acidic residues" evidence="3">
    <location>
        <begin position="964"/>
        <end position="984"/>
    </location>
</feature>
<dbReference type="EMBL" id="JAVHNS010000006">
    <property type="protein sequence ID" value="KAK6352524.1"/>
    <property type="molecule type" value="Genomic_DNA"/>
</dbReference>
<dbReference type="PROSITE" id="PS50297">
    <property type="entry name" value="ANK_REP_REGION"/>
    <property type="match status" value="1"/>
</dbReference>
<proteinExistence type="predicted"/>
<feature type="repeat" description="ANK" evidence="2">
    <location>
        <begin position="1297"/>
        <end position="1329"/>
    </location>
</feature>
<comment type="caution">
    <text evidence="5">The sequence shown here is derived from an EMBL/GenBank/DDBJ whole genome shotgun (WGS) entry which is preliminary data.</text>
</comment>
<dbReference type="Pfam" id="PF24809">
    <property type="entry name" value="DUF7708"/>
    <property type="match status" value="1"/>
</dbReference>
<protein>
    <recommendedName>
        <fullName evidence="4">B30.2/SPRY domain-containing protein</fullName>
    </recommendedName>
</protein>
<keyword evidence="2" id="KW-0040">ANK repeat</keyword>
<dbReference type="SMART" id="SM00449">
    <property type="entry name" value="SPRY"/>
    <property type="match status" value="1"/>
</dbReference>
<dbReference type="Pfam" id="PF00023">
    <property type="entry name" value="Ank"/>
    <property type="match status" value="2"/>
</dbReference>
<evidence type="ECO:0000256" key="3">
    <source>
        <dbReference type="SAM" id="MobiDB-lite"/>
    </source>
</evidence>
<dbReference type="InterPro" id="IPR002110">
    <property type="entry name" value="Ankyrin_rpt"/>
</dbReference>
<dbReference type="Gene3D" id="3.40.50.300">
    <property type="entry name" value="P-loop containing nucleotide triphosphate hydrolases"/>
    <property type="match status" value="1"/>
</dbReference>
<dbReference type="SUPFAM" id="SSF48403">
    <property type="entry name" value="Ankyrin repeat"/>
    <property type="match status" value="2"/>
</dbReference>
<evidence type="ECO:0000256" key="2">
    <source>
        <dbReference type="PROSITE-ProRule" id="PRU00023"/>
    </source>
</evidence>
<accession>A0AAV9V189</accession>
<organism evidence="5 6">
    <name type="scientific">Orbilia blumenaviensis</name>
    <dbReference type="NCBI Taxonomy" id="1796055"/>
    <lineage>
        <taxon>Eukaryota</taxon>
        <taxon>Fungi</taxon>
        <taxon>Dikarya</taxon>
        <taxon>Ascomycota</taxon>
        <taxon>Pezizomycotina</taxon>
        <taxon>Orbiliomycetes</taxon>
        <taxon>Orbiliales</taxon>
        <taxon>Orbiliaceae</taxon>
        <taxon>Orbilia</taxon>
    </lineage>
</organism>
<evidence type="ECO:0000313" key="5">
    <source>
        <dbReference type="EMBL" id="KAK6352524.1"/>
    </source>
</evidence>
<feature type="region of interest" description="Disordered" evidence="3">
    <location>
        <begin position="580"/>
        <end position="599"/>
    </location>
</feature>
<dbReference type="InterPro" id="IPR027417">
    <property type="entry name" value="P-loop_NTPase"/>
</dbReference>
<sequence>MTFAQSMPGAPIEISTNLKTLVPNGYETPLAKKPPSRESLCWNVAKVRFRAKMLESVPRPSEENIERFLKNKNQIDETISECQNLKAAANRQYSGSTSSRFIGKLLEVLVVVKNVGDPLLQCAPESVSIAWSAISLLIGLGVSDLENCGRISEACASIVTIVLNCRLYENRYQEEEANSKIIESVQELLTTVLDFFWLANKKLRDKKIKRLFKDIFDSKVDETYQDVMTRYKALREDTDLAFQEKVMESLLDMKNERADLIELLFPALKDITTKLEDITDATKEVLTEIQVRDKFKMYRKSLKPTNTHIQQLEATLQPLQHGTAHLCQWLFKHPHYQTWEHVATKSCGQKDNDLTQPMASVSLDGNGGLMETPSAIADLLYVKGRAGFGKSVMMATVIERLRAGHIATTDVPTLSQFKTGTSGAAKNIVLFFFFKRGDDSTQLTARAFSSLASQLFHEEYAKTKEEMESFINAIDSLRHVAQNSEKDNRHTGQKDTPIPDKESVPATGNQDLRKVESIAAATGKPVYIVVDGIDECTDYESEGLVKELVGLGRSKKAMFKIMMSSRENMDLEQLFVKDGDEEGRKKMGSGGSRDPVSEMRDPFHCVTHDDTIILTVSKETNSEDMKAYLNHSLREVMTRRLPGISRLGKRDPRQKKLIAKIKGIADNIQQKSDGMFTYSAMVITNISQPSPLSLLERLKSLPNGMNELYSRQLEALTGAQRKLVTLALKRIVWSPTEMGTVEIAEEFKQIYLKEHDPEKDDTVDDYDSRSVDGSESEGEEEGLDAAHLEGNQDVDENQTGPQPGGERPYLTRTNTYHGENPIEKAMRDPEMADTIYHLENAGRDFFKFSNEKRIINFIHKSVRDWFESESAKAAQRDYSIKSVASLFSHDSESGELKLTLPIPWIVVKGQAESMEFQSEKDAHLDILIYIWPAVRVLVHPRFREVYTPYPDLLRKALEDIKAERERKAQGGKEGKGEGREKEQEQPSALAAGTQDYEANNDANGHQKNEDTDPREASLPDDEDTDKQAIGGFFKNGPVRCEIHQWIHHMKRLGHLWPREERSGQKWTELETLIRKFKDPEVFKPWCIHYYYGNDPTEPVQNIIQLVGGMSLVHLAAANSLEVLLNILMNEPDFDGSSLGLDEQTVLNYQGVLYFPELIKVGIEKDIDINLPDKNGNTPLTQCLNAEELQEHIDYESEPVKNLILSIRHLLNNGANIGVPMGVNASPALNFIIKMGSESLFDLAMANNPILPVQPSTGGLRTPLHVVWHCINLPHLGRVSIARKLLEAGANPNAQDRNSRAPLYDAVIRSDIEGVRLLLEEKYQVDIDDEDVEGHTALIGASADFGYLNWDTENDPSSLEVVKLLLEHRADLKLRAKNGWTALMFAIWHENWDIAEVLVEAHAKEQLDNRWYQTMKDINDETILHLAMNDEDRGIKLLEMVFKKLTEAEKSEFLEQKELVRSRTALHKAVSTGCIDFASYLLECGANPHTVDSEGESVGETFFNVWLGRRKCHRTNLSFSWETWADLYCKFLPPDRENAFLHQAISTGNMGILKKLAESGIDPLKKDSENWDAFDWAYTCGRQDMMQKCFPNIGINYQDRIADWRNNFAPITGWSAKRSHPNFNFSETSDACSRGGNEHGFVRYNLPPGGCDCPVCSYLINESTYSTAFTNHPVSPYIDVYYFEITILKAKDGKKSGLVVGLVGEGWPSFTLAGWDHKNVPTFGFDGNEGLVHASSIVVRYQHGVELDAGLINFGVGDTVGCGYDNCNHTIFWTLNGRYLGGYKGLVANIRHRLYPTVGTDDYFSSTANFGNDPTKPFKWNGSRELEKKL</sequence>
<evidence type="ECO:0000256" key="1">
    <source>
        <dbReference type="ARBA" id="ARBA00022737"/>
    </source>
</evidence>
<dbReference type="InterPro" id="IPR056125">
    <property type="entry name" value="DUF7708"/>
</dbReference>
<dbReference type="PANTHER" id="PTHR10039">
    <property type="entry name" value="AMELOGENIN"/>
    <property type="match status" value="1"/>
</dbReference>
<dbReference type="SUPFAM" id="SSF49899">
    <property type="entry name" value="Concanavalin A-like lectins/glucanases"/>
    <property type="match status" value="1"/>
</dbReference>
<dbReference type="InterPro" id="IPR043136">
    <property type="entry name" value="B30.2/SPRY_sf"/>
</dbReference>
<dbReference type="PROSITE" id="PS50188">
    <property type="entry name" value="B302_SPRY"/>
    <property type="match status" value="1"/>
</dbReference>
<gene>
    <name evidence="5" type="ORF">TWF730_009348</name>
</gene>